<organism evidence="3 4">
    <name type="scientific">Rhizoctonia solani</name>
    <dbReference type="NCBI Taxonomy" id="456999"/>
    <lineage>
        <taxon>Eukaryota</taxon>
        <taxon>Fungi</taxon>
        <taxon>Dikarya</taxon>
        <taxon>Basidiomycota</taxon>
        <taxon>Agaricomycotina</taxon>
        <taxon>Agaricomycetes</taxon>
        <taxon>Cantharellales</taxon>
        <taxon>Ceratobasidiaceae</taxon>
        <taxon>Rhizoctonia</taxon>
    </lineage>
</organism>
<feature type="chain" id="PRO_5034868599" evidence="2">
    <location>
        <begin position="25"/>
        <end position="406"/>
    </location>
</feature>
<evidence type="ECO:0000256" key="1">
    <source>
        <dbReference type="SAM" id="Phobius"/>
    </source>
</evidence>
<comment type="caution">
    <text evidence="3">The sequence shown here is derived from an EMBL/GenBank/DDBJ whole genome shotgun (WGS) entry which is preliminary data.</text>
</comment>
<name>A0A8H7HI38_9AGAM</name>
<dbReference type="AlphaFoldDB" id="A0A8H7HI38"/>
<keyword evidence="1" id="KW-1133">Transmembrane helix</keyword>
<keyword evidence="1" id="KW-0472">Membrane</keyword>
<keyword evidence="1" id="KW-0812">Transmembrane</keyword>
<dbReference type="Proteomes" id="UP000650582">
    <property type="component" value="Unassembled WGS sequence"/>
</dbReference>
<protein>
    <submittedName>
        <fullName evidence="3">Uncharacterized protein</fullName>
    </submittedName>
</protein>
<reference evidence="3" key="1">
    <citation type="submission" date="2020-09" db="EMBL/GenBank/DDBJ databases">
        <title>Comparative genome analyses of four rice-infecting Rhizoctonia solani isolates reveal extensive enrichment of homogalacturonan modification genes.</title>
        <authorList>
            <person name="Lee D.-Y."/>
            <person name="Jeon J."/>
            <person name="Kim K.-T."/>
            <person name="Cheong K."/>
            <person name="Song H."/>
            <person name="Choi G."/>
            <person name="Ko J."/>
            <person name="Opiyo S.O."/>
            <person name="Zuo S."/>
            <person name="Madhav S."/>
            <person name="Lee Y.-H."/>
            <person name="Wang G.-L."/>
        </authorList>
    </citation>
    <scope>NUCLEOTIDE SEQUENCE</scope>
    <source>
        <strain evidence="3">AG1-IA YN-7</strain>
    </source>
</reference>
<evidence type="ECO:0000313" key="4">
    <source>
        <dbReference type="Proteomes" id="UP000650582"/>
    </source>
</evidence>
<gene>
    <name evidence="3" type="ORF">RHS04_00241</name>
</gene>
<feature type="transmembrane region" description="Helical" evidence="1">
    <location>
        <begin position="264"/>
        <end position="284"/>
    </location>
</feature>
<keyword evidence="2" id="KW-0732">Signal</keyword>
<sequence length="406" mass="45813">MYALLRNVFAVFAVIFILFRTVTAFQKAQNEISTRATSAPCDPRPTPDNHEINIIMERSSAYLFHDEGAIACVLLWFESSAFAMAKIRETVRAKQMSLNDDVFDGRVGVPFYRIHIEVSRSNSRLNSQRDIPSIWLSNGLEQPSNLSSPSSHPVRAYLPAWVLRPGYHIDAEVKLISRRLIKSSILQDVVLNSKPTYTSISLYPISEVGLFNNANANTASAELRVTLRPGYMYFGAPKDLRNLDYPSARLQLCDYLDDYRSGTILEVVGSVGGLFAVLQAIHVFLFGRPLLWGLFGTKLITPFGILGMCSSRRFKSRLKDEYHSRSSNKNAEPINMVKFLRDFVIDFGPADFDPEYRPSQIYVSPQSSSSSVAKECRDNTQIPLMQKVTTPVDSKEIENYVRLDLK</sequence>
<accession>A0A8H7HI38</accession>
<feature type="signal peptide" evidence="2">
    <location>
        <begin position="1"/>
        <end position="24"/>
    </location>
</feature>
<evidence type="ECO:0000313" key="3">
    <source>
        <dbReference type="EMBL" id="KAF8686310.1"/>
    </source>
</evidence>
<evidence type="ECO:0000256" key="2">
    <source>
        <dbReference type="SAM" id="SignalP"/>
    </source>
</evidence>
<feature type="transmembrane region" description="Helical" evidence="1">
    <location>
        <begin position="290"/>
        <end position="309"/>
    </location>
</feature>
<proteinExistence type="predicted"/>
<dbReference type="EMBL" id="JACYCC010000010">
    <property type="protein sequence ID" value="KAF8686310.1"/>
    <property type="molecule type" value="Genomic_DNA"/>
</dbReference>